<gene>
    <name evidence="3" type="ORF">BIW11_06620</name>
</gene>
<organism evidence="3 4">
    <name type="scientific">Tropilaelaps mercedesae</name>
    <dbReference type="NCBI Taxonomy" id="418985"/>
    <lineage>
        <taxon>Eukaryota</taxon>
        <taxon>Metazoa</taxon>
        <taxon>Ecdysozoa</taxon>
        <taxon>Arthropoda</taxon>
        <taxon>Chelicerata</taxon>
        <taxon>Arachnida</taxon>
        <taxon>Acari</taxon>
        <taxon>Parasitiformes</taxon>
        <taxon>Mesostigmata</taxon>
        <taxon>Gamasina</taxon>
        <taxon>Dermanyssoidea</taxon>
        <taxon>Laelapidae</taxon>
        <taxon>Tropilaelaps</taxon>
    </lineage>
</organism>
<dbReference type="Proteomes" id="UP000192247">
    <property type="component" value="Unassembled WGS sequence"/>
</dbReference>
<evidence type="ECO:0000256" key="2">
    <source>
        <dbReference type="SAM" id="SignalP"/>
    </source>
</evidence>
<evidence type="ECO:0000256" key="1">
    <source>
        <dbReference type="SAM" id="MobiDB-lite"/>
    </source>
</evidence>
<name>A0A1V9XXB8_9ACAR</name>
<dbReference type="AlphaFoldDB" id="A0A1V9XXB8"/>
<feature type="signal peptide" evidence="2">
    <location>
        <begin position="1"/>
        <end position="16"/>
    </location>
</feature>
<dbReference type="InParanoid" id="A0A1V9XXB8"/>
<protein>
    <submittedName>
        <fullName evidence="3">Uncharacterized protein</fullName>
    </submittedName>
</protein>
<dbReference type="EMBL" id="MNPL01002622">
    <property type="protein sequence ID" value="OQR78120.1"/>
    <property type="molecule type" value="Genomic_DNA"/>
</dbReference>
<comment type="caution">
    <text evidence="3">The sequence shown here is derived from an EMBL/GenBank/DDBJ whole genome shotgun (WGS) entry which is preliminary data.</text>
</comment>
<evidence type="ECO:0000313" key="3">
    <source>
        <dbReference type="EMBL" id="OQR78120.1"/>
    </source>
</evidence>
<dbReference type="OrthoDB" id="10600048at2759"/>
<accession>A0A1V9XXB8</accession>
<sequence>MKYLLPLVALALHTQASQDSASMGVAVHGPKSPHSDQHPLTPQATVTSFSSRSFQKDHEVTPATSDQVISLPHENSVGGRPIPREHHHSVHWRPEPGPDYEPYQPVAQYHYTPTREPQKIYKPLPTASTTTAKPRYPYDKWAYYGQELNSEGCGCIPYRYS</sequence>
<keyword evidence="2" id="KW-0732">Signal</keyword>
<proteinExistence type="predicted"/>
<reference evidence="3 4" key="1">
    <citation type="journal article" date="2017" name="Gigascience">
        <title>Draft genome of the honey bee ectoparasitic mite, Tropilaelaps mercedesae, is shaped by the parasitic life history.</title>
        <authorList>
            <person name="Dong X."/>
            <person name="Armstrong S.D."/>
            <person name="Xia D."/>
            <person name="Makepeace B.L."/>
            <person name="Darby A.C."/>
            <person name="Kadowaki T."/>
        </authorList>
    </citation>
    <scope>NUCLEOTIDE SEQUENCE [LARGE SCALE GENOMIC DNA]</scope>
    <source>
        <strain evidence="3">Wuxi-XJTLU</strain>
    </source>
</reference>
<feature type="compositionally biased region" description="Polar residues" evidence="1">
    <location>
        <begin position="38"/>
        <end position="53"/>
    </location>
</feature>
<feature type="region of interest" description="Disordered" evidence="1">
    <location>
        <begin position="17"/>
        <end position="64"/>
    </location>
</feature>
<evidence type="ECO:0000313" key="4">
    <source>
        <dbReference type="Proteomes" id="UP000192247"/>
    </source>
</evidence>
<keyword evidence="4" id="KW-1185">Reference proteome</keyword>
<feature type="chain" id="PRO_5012777166" evidence="2">
    <location>
        <begin position="17"/>
        <end position="161"/>
    </location>
</feature>